<dbReference type="OrthoDB" id="4226988at2759"/>
<dbReference type="Gene3D" id="3.60.10.10">
    <property type="entry name" value="Endonuclease/exonuclease/phosphatase"/>
    <property type="match status" value="1"/>
</dbReference>
<accession>A0A7H8R5B6</accession>
<dbReference type="InterPro" id="IPR036691">
    <property type="entry name" value="Endo/exonu/phosph_ase_sf"/>
</dbReference>
<dbReference type="KEGG" id="trg:TRUGW13939_07931"/>
<keyword evidence="3" id="KW-1185">Reference proteome</keyword>
<evidence type="ECO:0000313" key="2">
    <source>
        <dbReference type="EMBL" id="QKX60785.1"/>
    </source>
</evidence>
<feature type="region of interest" description="Disordered" evidence="1">
    <location>
        <begin position="766"/>
        <end position="797"/>
    </location>
</feature>
<dbReference type="GeneID" id="55995420"/>
<sequence length="925" mass="99042">MLLEGIQGFAMAPGLPNIDNHPLDPGGQALGLVNPVGAYIGTPAGTAPPAPPEASATVPQSEGFLPSLEINPRELFPPLSSVPGSQEAPKTLGKRLQEHSPDGAERAPMKALIGPAYKDMEQALLGHFASSNSALHAEMAAMKAYMTSLVEAMEQRLIGQLGALERRFSTLEAQQASLNAPNHPLKPLSSGGDRQGPRQPLPSQGTTFAEVAHGPQANPNRAAKPIEPRRASPPISKPPPGVKPAAGPQWADIAASNAQEWQIVTKKRAYSPNQPPKVQMDPGSLKPIRGSNKGDRRLIFRRENGRTASRKSKADVILQLNRCLAQVGFPNFARVIDANYTESGAISALLDQGSTVGSLLPAYKDLLVAACHRVDPAVISVEADQQWHKIKITPTGYSPGAYASGATGTLPAPITKWIKIPFAPDAAALATELIEAAAPDHHSAPAQTGHPCLHAPTKCGNCGGKHQADSPGCPKLREARRRLHKRFPGVEVVMPPPPPEWTEWEGVAEEASPPTTTQDAPQAPKLREVDDAMEDAPGTSPLPYSSPCPTPTPGAAAPINLIERHSLYVNNPLGEATRYKKTEGVSIIDLALSSPTLGPLQAWEVDKDKPTTSDHELIVLAWEALEPPPGGISGEITGWQIEALQVNEEALKLATAAWASEAVGHPPLSDQCTEEDLAREANWVQDTLTSVLDRHAKAVRLCACSKRWWKPELRQARSLWAAARKWWQAHACTDTEFKAARTAYYHEIKAAKRTCWEVFLAEGGPGGKEEWKKGSNPTGNPFPKGPRDGLEKPSPGDPNRCWIALQYTKPRTNPTTPALQGPDLGAPPATTMADKEALIREMAFPNALCSSPPGELLGGQAYMLIMLERVHQALFSQSIKKALGADRLNFKGWLGSAFGLGCTQGSGRPLKASYFGSQGSLITPR</sequence>
<dbReference type="SUPFAM" id="SSF56219">
    <property type="entry name" value="DNase I-like"/>
    <property type="match status" value="1"/>
</dbReference>
<feature type="compositionally biased region" description="Basic and acidic residues" evidence="1">
    <location>
        <begin position="95"/>
        <end position="107"/>
    </location>
</feature>
<evidence type="ECO:0008006" key="4">
    <source>
        <dbReference type="Google" id="ProtNLM"/>
    </source>
</evidence>
<reference evidence="3" key="1">
    <citation type="submission" date="2020-06" db="EMBL/GenBank/DDBJ databases">
        <title>A chromosome-scale genome assembly of Talaromyces rugulosus W13939.</title>
        <authorList>
            <person name="Wang B."/>
            <person name="Guo L."/>
            <person name="Ye K."/>
            <person name="Wang L."/>
        </authorList>
    </citation>
    <scope>NUCLEOTIDE SEQUENCE [LARGE SCALE GENOMIC DNA]</scope>
    <source>
        <strain evidence="3">W13939</strain>
    </source>
</reference>
<evidence type="ECO:0000256" key="1">
    <source>
        <dbReference type="SAM" id="MobiDB-lite"/>
    </source>
</evidence>
<dbReference type="RefSeq" id="XP_035346960.1">
    <property type="nucleotide sequence ID" value="XM_035491067.1"/>
</dbReference>
<feature type="region of interest" description="Disordered" evidence="1">
    <location>
        <begin position="271"/>
        <end position="292"/>
    </location>
</feature>
<gene>
    <name evidence="2" type="ORF">TRUGW13939_07931</name>
</gene>
<dbReference type="EMBL" id="CP055901">
    <property type="protein sequence ID" value="QKX60785.1"/>
    <property type="molecule type" value="Genomic_DNA"/>
</dbReference>
<organism evidence="2 3">
    <name type="scientific">Talaromyces rugulosus</name>
    <name type="common">Penicillium rugulosum</name>
    <dbReference type="NCBI Taxonomy" id="121627"/>
    <lineage>
        <taxon>Eukaryota</taxon>
        <taxon>Fungi</taxon>
        <taxon>Dikarya</taxon>
        <taxon>Ascomycota</taxon>
        <taxon>Pezizomycotina</taxon>
        <taxon>Eurotiomycetes</taxon>
        <taxon>Eurotiomycetidae</taxon>
        <taxon>Eurotiales</taxon>
        <taxon>Trichocomaceae</taxon>
        <taxon>Talaromyces</taxon>
        <taxon>Talaromyces sect. Islandici</taxon>
    </lineage>
</organism>
<feature type="region of interest" description="Disordered" evidence="1">
    <location>
        <begin position="75"/>
        <end position="107"/>
    </location>
</feature>
<feature type="region of interest" description="Disordered" evidence="1">
    <location>
        <begin position="176"/>
        <end position="248"/>
    </location>
</feature>
<dbReference type="Proteomes" id="UP000509510">
    <property type="component" value="Chromosome IV"/>
</dbReference>
<proteinExistence type="predicted"/>
<name>A0A7H8R5B6_TALRU</name>
<dbReference type="AlphaFoldDB" id="A0A7H8R5B6"/>
<protein>
    <recommendedName>
        <fullName evidence="4">Endonuclease/exonuclease/phosphatase domain-containing protein</fullName>
    </recommendedName>
</protein>
<evidence type="ECO:0000313" key="3">
    <source>
        <dbReference type="Proteomes" id="UP000509510"/>
    </source>
</evidence>